<dbReference type="EMBL" id="JAGTJS010000040">
    <property type="protein sequence ID" value="KAH7230273.1"/>
    <property type="molecule type" value="Genomic_DNA"/>
</dbReference>
<name>A0A9P9G136_FUSSL</name>
<sequence length="127" mass="13977">MNVPRKSRSWRQSLADDFEEEYGLLPDPVATFGSELVTAPPTPVLSSSIAGPDPLFIIQLHELIERVGLRDQTHLELSQGSSDSDEPDAAPCSLQAYATRLFERASRKRDQDGGLIDGMGDLRRPAK</sequence>
<protein>
    <submittedName>
        <fullName evidence="2">Uncharacterized protein</fullName>
    </submittedName>
</protein>
<reference evidence="2" key="1">
    <citation type="journal article" date="2021" name="Nat. Commun.">
        <title>Genetic determinants of endophytism in the Arabidopsis root mycobiome.</title>
        <authorList>
            <person name="Mesny F."/>
            <person name="Miyauchi S."/>
            <person name="Thiergart T."/>
            <person name="Pickel B."/>
            <person name="Atanasova L."/>
            <person name="Karlsson M."/>
            <person name="Huettel B."/>
            <person name="Barry K.W."/>
            <person name="Haridas S."/>
            <person name="Chen C."/>
            <person name="Bauer D."/>
            <person name="Andreopoulos W."/>
            <person name="Pangilinan J."/>
            <person name="LaButti K."/>
            <person name="Riley R."/>
            <person name="Lipzen A."/>
            <person name="Clum A."/>
            <person name="Drula E."/>
            <person name="Henrissat B."/>
            <person name="Kohler A."/>
            <person name="Grigoriev I.V."/>
            <person name="Martin F.M."/>
            <person name="Hacquard S."/>
        </authorList>
    </citation>
    <scope>NUCLEOTIDE SEQUENCE</scope>
    <source>
        <strain evidence="2">FSSC 5 MPI-SDFR-AT-0091</strain>
    </source>
</reference>
<evidence type="ECO:0000313" key="3">
    <source>
        <dbReference type="Proteomes" id="UP000736672"/>
    </source>
</evidence>
<dbReference type="OrthoDB" id="5093195at2759"/>
<dbReference type="AlphaFoldDB" id="A0A9P9G136"/>
<gene>
    <name evidence="2" type="ORF">B0J15DRAFT_473152</name>
</gene>
<keyword evidence="3" id="KW-1185">Reference proteome</keyword>
<accession>A0A9P9G136</accession>
<feature type="region of interest" description="Disordered" evidence="1">
    <location>
        <begin position="105"/>
        <end position="127"/>
    </location>
</feature>
<proteinExistence type="predicted"/>
<comment type="caution">
    <text evidence="2">The sequence shown here is derived from an EMBL/GenBank/DDBJ whole genome shotgun (WGS) entry which is preliminary data.</text>
</comment>
<organism evidence="2 3">
    <name type="scientific">Fusarium solani</name>
    <name type="common">Filamentous fungus</name>
    <dbReference type="NCBI Taxonomy" id="169388"/>
    <lineage>
        <taxon>Eukaryota</taxon>
        <taxon>Fungi</taxon>
        <taxon>Dikarya</taxon>
        <taxon>Ascomycota</taxon>
        <taxon>Pezizomycotina</taxon>
        <taxon>Sordariomycetes</taxon>
        <taxon>Hypocreomycetidae</taxon>
        <taxon>Hypocreales</taxon>
        <taxon>Nectriaceae</taxon>
        <taxon>Fusarium</taxon>
        <taxon>Fusarium solani species complex</taxon>
    </lineage>
</organism>
<evidence type="ECO:0000313" key="2">
    <source>
        <dbReference type="EMBL" id="KAH7230273.1"/>
    </source>
</evidence>
<evidence type="ECO:0000256" key="1">
    <source>
        <dbReference type="SAM" id="MobiDB-lite"/>
    </source>
</evidence>
<dbReference type="Proteomes" id="UP000736672">
    <property type="component" value="Unassembled WGS sequence"/>
</dbReference>